<name>A0ABQ5IS19_9ASTR</name>
<proteinExistence type="predicted"/>
<sequence>MVDAYFQKIESITTLLNALGSPLSSDIVVTYAINGLSEMFSHVARIIAHRDPFLDLTTVRSMVTTKELCLNSKSQTLSENTSFSASTVPLVGNPNSRSQDNCDTHFTQRPCNNFSRGFYRFGNTYKFLHDSLARGSSGSRTKQHRLGSQT</sequence>
<protein>
    <submittedName>
        <fullName evidence="1">Uncharacterized protein</fullName>
    </submittedName>
</protein>
<reference evidence="1" key="2">
    <citation type="submission" date="2022-01" db="EMBL/GenBank/DDBJ databases">
        <authorList>
            <person name="Yamashiro T."/>
            <person name="Shiraishi A."/>
            <person name="Satake H."/>
            <person name="Nakayama K."/>
        </authorList>
    </citation>
    <scope>NUCLEOTIDE SEQUENCE</scope>
</reference>
<dbReference type="PANTHER" id="PTHR47481">
    <property type="match status" value="1"/>
</dbReference>
<dbReference type="EMBL" id="BQNB010021118">
    <property type="protein sequence ID" value="GJU03072.1"/>
    <property type="molecule type" value="Genomic_DNA"/>
</dbReference>
<reference evidence="1" key="1">
    <citation type="journal article" date="2022" name="Int. J. Mol. Sci.">
        <title>Draft Genome of Tanacetum Coccineum: Genomic Comparison of Closely Related Tanacetum-Family Plants.</title>
        <authorList>
            <person name="Yamashiro T."/>
            <person name="Shiraishi A."/>
            <person name="Nakayama K."/>
            <person name="Satake H."/>
        </authorList>
    </citation>
    <scope>NUCLEOTIDE SEQUENCE</scope>
</reference>
<gene>
    <name evidence="1" type="ORF">Tco_1113410</name>
</gene>
<comment type="caution">
    <text evidence="1">The sequence shown here is derived from an EMBL/GenBank/DDBJ whole genome shotgun (WGS) entry which is preliminary data.</text>
</comment>
<organism evidence="1 2">
    <name type="scientific">Tanacetum coccineum</name>
    <dbReference type="NCBI Taxonomy" id="301880"/>
    <lineage>
        <taxon>Eukaryota</taxon>
        <taxon>Viridiplantae</taxon>
        <taxon>Streptophyta</taxon>
        <taxon>Embryophyta</taxon>
        <taxon>Tracheophyta</taxon>
        <taxon>Spermatophyta</taxon>
        <taxon>Magnoliopsida</taxon>
        <taxon>eudicotyledons</taxon>
        <taxon>Gunneridae</taxon>
        <taxon>Pentapetalae</taxon>
        <taxon>asterids</taxon>
        <taxon>campanulids</taxon>
        <taxon>Asterales</taxon>
        <taxon>Asteraceae</taxon>
        <taxon>Asteroideae</taxon>
        <taxon>Anthemideae</taxon>
        <taxon>Anthemidinae</taxon>
        <taxon>Tanacetum</taxon>
    </lineage>
</organism>
<accession>A0ABQ5IS19</accession>
<dbReference type="Proteomes" id="UP001151760">
    <property type="component" value="Unassembled WGS sequence"/>
</dbReference>
<dbReference type="PANTHER" id="PTHR47481:SF10">
    <property type="entry name" value="COPIA-LIKE POLYPROTEIN_RETROTRANSPOSON"/>
    <property type="match status" value="1"/>
</dbReference>
<keyword evidence="2" id="KW-1185">Reference proteome</keyword>
<evidence type="ECO:0000313" key="1">
    <source>
        <dbReference type="EMBL" id="GJU03072.1"/>
    </source>
</evidence>
<evidence type="ECO:0000313" key="2">
    <source>
        <dbReference type="Proteomes" id="UP001151760"/>
    </source>
</evidence>